<keyword evidence="4" id="KW-1185">Reference proteome</keyword>
<dbReference type="Proteomes" id="UP001610563">
    <property type="component" value="Unassembled WGS sequence"/>
</dbReference>
<reference evidence="3 4" key="1">
    <citation type="submission" date="2024-07" db="EMBL/GenBank/DDBJ databases">
        <title>Section-level genome sequencing and comparative genomics of Aspergillus sections Usti and Cavernicolus.</title>
        <authorList>
            <consortium name="Lawrence Berkeley National Laboratory"/>
            <person name="Nybo J.L."/>
            <person name="Vesth T.C."/>
            <person name="Theobald S."/>
            <person name="Frisvad J.C."/>
            <person name="Larsen T.O."/>
            <person name="Kjaerboelling I."/>
            <person name="Rothschild-Mancinelli K."/>
            <person name="Lyhne E.K."/>
            <person name="Kogle M.E."/>
            <person name="Barry K."/>
            <person name="Clum A."/>
            <person name="Na H."/>
            <person name="Ledsgaard L."/>
            <person name="Lin J."/>
            <person name="Lipzen A."/>
            <person name="Kuo A."/>
            <person name="Riley R."/>
            <person name="Mondo S."/>
            <person name="Labutti K."/>
            <person name="Haridas S."/>
            <person name="Pangalinan J."/>
            <person name="Salamov A.A."/>
            <person name="Simmons B.A."/>
            <person name="Magnuson J.K."/>
            <person name="Chen J."/>
            <person name="Drula E."/>
            <person name="Henrissat B."/>
            <person name="Wiebenga A."/>
            <person name="Lubbers R.J."/>
            <person name="Gomes A.C."/>
            <person name="Makela M.R."/>
            <person name="Stajich J."/>
            <person name="Grigoriev I.V."/>
            <person name="Mortensen U.H."/>
            <person name="De Vries R.P."/>
            <person name="Baker S.E."/>
            <person name="Andersen M.R."/>
        </authorList>
    </citation>
    <scope>NUCLEOTIDE SEQUENCE [LARGE SCALE GENOMIC DNA]</scope>
    <source>
        <strain evidence="3 4">CBS 209.92</strain>
    </source>
</reference>
<name>A0ABR4FUF2_9EURO</name>
<evidence type="ECO:0000256" key="2">
    <source>
        <dbReference type="ARBA" id="ARBA00023242"/>
    </source>
</evidence>
<gene>
    <name evidence="3" type="ORF">BJX66DRAFT_346504</name>
</gene>
<evidence type="ECO:0000313" key="4">
    <source>
        <dbReference type="Proteomes" id="UP001610563"/>
    </source>
</evidence>
<dbReference type="EMBL" id="JBFTWV010000107">
    <property type="protein sequence ID" value="KAL2786900.1"/>
    <property type="molecule type" value="Genomic_DNA"/>
</dbReference>
<keyword evidence="2" id="KW-0539">Nucleus</keyword>
<comment type="caution">
    <text evidence="3">The sequence shown here is derived from an EMBL/GenBank/DDBJ whole genome shotgun (WGS) entry which is preliminary data.</text>
</comment>
<dbReference type="PANTHER" id="PTHR37534">
    <property type="entry name" value="TRANSCRIPTIONAL ACTIVATOR PROTEIN UGA3"/>
    <property type="match status" value="1"/>
</dbReference>
<dbReference type="PANTHER" id="PTHR37534:SF2">
    <property type="entry name" value="N-ACETYLTRANSFERASE DOMAIN-CONTAINING PROTEIN"/>
    <property type="match status" value="1"/>
</dbReference>
<dbReference type="InterPro" id="IPR021858">
    <property type="entry name" value="Fun_TF"/>
</dbReference>
<comment type="subcellular location">
    <subcellularLocation>
        <location evidence="1">Nucleus</location>
    </subcellularLocation>
</comment>
<evidence type="ECO:0008006" key="5">
    <source>
        <dbReference type="Google" id="ProtNLM"/>
    </source>
</evidence>
<protein>
    <recommendedName>
        <fullName evidence="5">Transcription factor domain-containing protein</fullName>
    </recommendedName>
</protein>
<organism evidence="3 4">
    <name type="scientific">Aspergillus keveii</name>
    <dbReference type="NCBI Taxonomy" id="714993"/>
    <lineage>
        <taxon>Eukaryota</taxon>
        <taxon>Fungi</taxon>
        <taxon>Dikarya</taxon>
        <taxon>Ascomycota</taxon>
        <taxon>Pezizomycotina</taxon>
        <taxon>Eurotiomycetes</taxon>
        <taxon>Eurotiomycetidae</taxon>
        <taxon>Eurotiales</taxon>
        <taxon>Aspergillaceae</taxon>
        <taxon>Aspergillus</taxon>
        <taxon>Aspergillus subgen. Nidulantes</taxon>
    </lineage>
</organism>
<dbReference type="Pfam" id="PF11951">
    <property type="entry name" value="Fungal_trans_2"/>
    <property type="match status" value="1"/>
</dbReference>
<sequence>MGGNWGIVEDLWDRESTGYPICTRCQKSGKRCERTEQKWRFRHAVAAVHLPSSPHSRQPSTLQTHRLPWPRFSPRDACLLRYFVEELARWFDLTDPEHHFECVVPQRCRTCPALLDALLAASARHFSTLPPSRRNHILEGYGLFLTQDREMHITEETVIYYHNRSITQLRGLANKPEAIMDENLLAAVVALRFFEDLDSPFIHTPTETAVQGINVFLRAQASMALHATGLRASAFWVGFRQEFNLAFSQQRSIRLPPDIAVSYLTWTPAPDHVWTNRLIVIGTHVLEFCYGDNHKEGKVRRRYEYDELVQLRENWVAQRPSSFEPVYAEEPRLPVHAFPPSDLALNSPDTTRWDSIFPKIWFINNAHIVAAQTLGLLDILLTAYSPYIPRVGPSRRTEMEAVDTKIRQIVLDVCGMGLSNRQSPPAALTACIAIIICADWFVDVGLGVQKALMEVVVRTTEENNYWPTGESQVRLRQVWGWN</sequence>
<accession>A0ABR4FUF2</accession>
<evidence type="ECO:0000256" key="1">
    <source>
        <dbReference type="ARBA" id="ARBA00004123"/>
    </source>
</evidence>
<evidence type="ECO:0000313" key="3">
    <source>
        <dbReference type="EMBL" id="KAL2786900.1"/>
    </source>
</evidence>
<proteinExistence type="predicted"/>